<accession>A0A8X6T3D7</accession>
<proteinExistence type="predicted"/>
<dbReference type="AlphaFoldDB" id="A0A8X6T3D7"/>
<keyword evidence="2" id="KW-1185">Reference proteome</keyword>
<dbReference type="EMBL" id="BMAW01096905">
    <property type="protein sequence ID" value="GFS76935.1"/>
    <property type="molecule type" value="Genomic_DNA"/>
</dbReference>
<organism evidence="1 2">
    <name type="scientific">Nephila pilipes</name>
    <name type="common">Giant wood spider</name>
    <name type="synonym">Nephila maculata</name>
    <dbReference type="NCBI Taxonomy" id="299642"/>
    <lineage>
        <taxon>Eukaryota</taxon>
        <taxon>Metazoa</taxon>
        <taxon>Ecdysozoa</taxon>
        <taxon>Arthropoda</taxon>
        <taxon>Chelicerata</taxon>
        <taxon>Arachnida</taxon>
        <taxon>Araneae</taxon>
        <taxon>Araneomorphae</taxon>
        <taxon>Entelegynae</taxon>
        <taxon>Araneoidea</taxon>
        <taxon>Nephilidae</taxon>
        <taxon>Nephila</taxon>
    </lineage>
</organism>
<evidence type="ECO:0000313" key="1">
    <source>
        <dbReference type="EMBL" id="GFS76935.1"/>
    </source>
</evidence>
<evidence type="ECO:0000313" key="2">
    <source>
        <dbReference type="Proteomes" id="UP000887013"/>
    </source>
</evidence>
<feature type="non-terminal residue" evidence="1">
    <location>
        <position position="24"/>
    </location>
</feature>
<gene>
    <name evidence="1" type="ORF">NPIL_243051</name>
</gene>
<name>A0A8X6T3D7_NEPPI</name>
<comment type="caution">
    <text evidence="1">The sequence shown here is derived from an EMBL/GenBank/DDBJ whole genome shotgun (WGS) entry which is preliminary data.</text>
</comment>
<protein>
    <submittedName>
        <fullName evidence="1">Uncharacterized protein</fullName>
    </submittedName>
</protein>
<sequence length="24" mass="2645">MSCYHSTSTTCLAVENEFHGLQEG</sequence>
<dbReference type="Proteomes" id="UP000887013">
    <property type="component" value="Unassembled WGS sequence"/>
</dbReference>
<reference evidence="1" key="1">
    <citation type="submission" date="2020-08" db="EMBL/GenBank/DDBJ databases">
        <title>Multicomponent nature underlies the extraordinary mechanical properties of spider dragline silk.</title>
        <authorList>
            <person name="Kono N."/>
            <person name="Nakamura H."/>
            <person name="Mori M."/>
            <person name="Yoshida Y."/>
            <person name="Ohtoshi R."/>
            <person name="Malay A.D."/>
            <person name="Moran D.A.P."/>
            <person name="Tomita M."/>
            <person name="Numata K."/>
            <person name="Arakawa K."/>
        </authorList>
    </citation>
    <scope>NUCLEOTIDE SEQUENCE</scope>
</reference>